<feature type="transmembrane region" description="Helical" evidence="1">
    <location>
        <begin position="348"/>
        <end position="369"/>
    </location>
</feature>
<protein>
    <submittedName>
        <fullName evidence="2">Uncharacterized protein</fullName>
    </submittedName>
</protein>
<evidence type="ECO:0000313" key="3">
    <source>
        <dbReference type="Proteomes" id="UP000217889"/>
    </source>
</evidence>
<gene>
    <name evidence="2" type="ORF">CFK41_04945</name>
</gene>
<dbReference type="Proteomes" id="UP000217889">
    <property type="component" value="Chromosome"/>
</dbReference>
<reference evidence="2 3" key="1">
    <citation type="journal article" date="2014" name="Int. J. Syst. Evol. Microbiol.">
        <title>Brachybacterium ginsengisoli sp. nov., isolated from soil of a ginseng field.</title>
        <authorList>
            <person name="Hoang V.A."/>
            <person name="Kim Y.J."/>
            <person name="Nguyen N.L."/>
            <person name="Yang D.C."/>
        </authorList>
    </citation>
    <scope>NUCLEOTIDE SEQUENCE [LARGE SCALE GENOMIC DNA]</scope>
    <source>
        <strain evidence="2 3">DCY80</strain>
    </source>
</reference>
<accession>A0A291GVG8</accession>
<feature type="transmembrane region" description="Helical" evidence="1">
    <location>
        <begin position="277"/>
        <end position="295"/>
    </location>
</feature>
<dbReference type="KEGG" id="bgg:CFK41_04945"/>
<feature type="transmembrane region" description="Helical" evidence="1">
    <location>
        <begin position="51"/>
        <end position="75"/>
    </location>
</feature>
<feature type="transmembrane region" description="Helical" evidence="1">
    <location>
        <begin position="245"/>
        <end position="265"/>
    </location>
</feature>
<dbReference type="AlphaFoldDB" id="A0A291GVG8"/>
<dbReference type="EMBL" id="CP023564">
    <property type="protein sequence ID" value="ATG54200.1"/>
    <property type="molecule type" value="Genomic_DNA"/>
</dbReference>
<feature type="transmembrane region" description="Helical" evidence="1">
    <location>
        <begin position="420"/>
        <end position="442"/>
    </location>
</feature>
<dbReference type="RefSeq" id="WP_096798672.1">
    <property type="nucleotide sequence ID" value="NZ_CP023564.1"/>
</dbReference>
<keyword evidence="1" id="KW-0472">Membrane</keyword>
<keyword evidence="1" id="KW-0812">Transmembrane</keyword>
<sequence length="570" mass="60078">MVGVLSTEHSQVASAQGIHHGEISQKSLIRLQLGLKWTLWKRSYRKNVGKLIGTIIGALYALGGLVGLVFLLLGTTLWAGEGETFPLIVRGLGAVTVLLWFLIPVLAFGVDDTLDPRAFALFPRSARQLQPGMFAAAALSLPSVLTLLAVAIVTAFELLWLVLFGQGAGWIVVAAVALIPANLAGLALCLLLPRAWFAHSASRSSSRSGRELGGIFGFLAMFAAIYGFSLAMQGLGDLDLDLVRALLPQVVGVLAWTPFGALFAVPMDLAEGQVLTALLRALIGAATIILVWRWWRRSIDLSLTSALTGDSSSGDAKVSPLVPRWVRPGPFGAVMGRSLRYWRRDSRYLAALGIYPVIVLFFGAMGFVLPESRPMMLGMAIFMCGMSGISLSNEIGFDGPAGWVNLVTGLPARANLLGRIAAQAVLMVPGVVVVSALIPLLFGMAELAPMAVMISLGTMIGGWGSSMALSVLLPYPSSPPGTNPMKDKSASSANAMISMTVAMLAIIVPMIPAIGVGIWGAVVGSLLLTLLAGALALAAGAVVLLVGLRIAVVRLDARYPDAFQKVRDHL</sequence>
<evidence type="ECO:0000256" key="1">
    <source>
        <dbReference type="SAM" id="Phobius"/>
    </source>
</evidence>
<feature type="transmembrane region" description="Helical" evidence="1">
    <location>
        <begin position="448"/>
        <end position="475"/>
    </location>
</feature>
<feature type="transmembrane region" description="Helical" evidence="1">
    <location>
        <begin position="496"/>
        <end position="520"/>
    </location>
</feature>
<feature type="transmembrane region" description="Helical" evidence="1">
    <location>
        <begin position="87"/>
        <end position="110"/>
    </location>
</feature>
<keyword evidence="1" id="KW-1133">Transmembrane helix</keyword>
<keyword evidence="3" id="KW-1185">Reference proteome</keyword>
<dbReference type="OrthoDB" id="3261041at2"/>
<organism evidence="2 3">
    <name type="scientific">Brachybacterium ginsengisoli</name>
    <dbReference type="NCBI Taxonomy" id="1331682"/>
    <lineage>
        <taxon>Bacteria</taxon>
        <taxon>Bacillati</taxon>
        <taxon>Actinomycetota</taxon>
        <taxon>Actinomycetes</taxon>
        <taxon>Micrococcales</taxon>
        <taxon>Dermabacteraceae</taxon>
        <taxon>Brachybacterium</taxon>
    </lineage>
</organism>
<proteinExistence type="predicted"/>
<feature type="transmembrane region" description="Helical" evidence="1">
    <location>
        <begin position="212"/>
        <end position="233"/>
    </location>
</feature>
<evidence type="ECO:0000313" key="2">
    <source>
        <dbReference type="EMBL" id="ATG54200.1"/>
    </source>
</evidence>
<feature type="transmembrane region" description="Helical" evidence="1">
    <location>
        <begin position="131"/>
        <end position="156"/>
    </location>
</feature>
<feature type="transmembrane region" description="Helical" evidence="1">
    <location>
        <begin position="168"/>
        <end position="192"/>
    </location>
</feature>
<name>A0A291GVG8_9MICO</name>
<feature type="transmembrane region" description="Helical" evidence="1">
    <location>
        <begin position="526"/>
        <end position="548"/>
    </location>
</feature>